<evidence type="ECO:0000313" key="2">
    <source>
        <dbReference type="EMBL" id="SDW92547.1"/>
    </source>
</evidence>
<dbReference type="AlphaFoldDB" id="A0AAN4URH9"/>
<reference evidence="1" key="3">
    <citation type="submission" date="2023-06" db="EMBL/GenBank/DDBJ databases">
        <authorList>
            <person name="Sun Q."/>
            <person name="Zhou Y."/>
        </authorList>
    </citation>
    <scope>NUCLEOTIDE SEQUENCE</scope>
    <source>
        <strain evidence="1">CGMCC 1.10859</strain>
    </source>
</reference>
<evidence type="ECO:0000313" key="4">
    <source>
        <dbReference type="Proteomes" id="UP000634647"/>
    </source>
</evidence>
<reference evidence="1" key="1">
    <citation type="journal article" date="2014" name="Int. J. Syst. Evol. Microbiol.">
        <title>Complete genome sequence of Corynebacterium casei LMG S-19264T (=DSM 44701T), isolated from a smear-ripened cheese.</title>
        <authorList>
            <consortium name="US DOE Joint Genome Institute (JGI-PGF)"/>
            <person name="Walter F."/>
            <person name="Albersmeier A."/>
            <person name="Kalinowski J."/>
            <person name="Ruckert C."/>
        </authorList>
    </citation>
    <scope>NUCLEOTIDE SEQUENCE</scope>
    <source>
        <strain evidence="1">CGMCC 1.10859</strain>
    </source>
</reference>
<evidence type="ECO:0000313" key="1">
    <source>
        <dbReference type="EMBL" id="GHE01818.1"/>
    </source>
</evidence>
<sequence>MMAGRLQLEVFETEKGATDALLMEQAQIEEIRLESFEQGYKAGWDDAVAANAQEQEKIGADLARHLQALSFTYHEARANVMRSVGPLLSDIAAKLLPAVAAESLAPMIVERVMSLVEVRAEVPVTILVNPKTRAAVAAVLAAQEALPVVLEDEPTLGEGQAALRFGAVEDRIDLDGTVEAICAALAEYFTQAEQERTDG</sequence>
<reference evidence="2 3" key="2">
    <citation type="submission" date="2016-10" db="EMBL/GenBank/DDBJ databases">
        <authorList>
            <person name="Varghese N."/>
            <person name="Submissions S."/>
        </authorList>
    </citation>
    <scope>NUCLEOTIDE SEQUENCE [LARGE SCALE GENOMIC DNA]</scope>
    <source>
        <strain evidence="2 3">DSM 24802</strain>
    </source>
</reference>
<keyword evidence="1" id="KW-0966">Cell projection</keyword>
<comment type="caution">
    <text evidence="1">The sequence shown here is derived from an EMBL/GenBank/DDBJ whole genome shotgun (WGS) entry which is preliminary data.</text>
</comment>
<organism evidence="1 4">
    <name type="scientific">Allgaiera indica</name>
    <dbReference type="NCBI Taxonomy" id="765699"/>
    <lineage>
        <taxon>Bacteria</taxon>
        <taxon>Pseudomonadati</taxon>
        <taxon>Pseudomonadota</taxon>
        <taxon>Alphaproteobacteria</taxon>
        <taxon>Rhodobacterales</taxon>
        <taxon>Paracoccaceae</taxon>
        <taxon>Allgaiera</taxon>
    </lineage>
</organism>
<dbReference type="Proteomes" id="UP000199541">
    <property type="component" value="Unassembled WGS sequence"/>
</dbReference>
<protein>
    <submittedName>
        <fullName evidence="2">Flagellar assembly protein FliH</fullName>
    </submittedName>
    <submittedName>
        <fullName evidence="1">Flagellar biosynthesis protein</fullName>
    </submittedName>
</protein>
<dbReference type="EMBL" id="BNAB01000007">
    <property type="protein sequence ID" value="GHE01818.1"/>
    <property type="molecule type" value="Genomic_DNA"/>
</dbReference>
<accession>A0AAN4URH9</accession>
<keyword evidence="3" id="KW-1185">Reference proteome</keyword>
<keyword evidence="1" id="KW-0969">Cilium</keyword>
<name>A0AAN4URH9_9RHOB</name>
<gene>
    <name evidence="1" type="primary">fliH1</name>
    <name evidence="1" type="ORF">GCM10008024_19110</name>
    <name evidence="2" type="ORF">SAMN05444006_10835</name>
</gene>
<dbReference type="Proteomes" id="UP000634647">
    <property type="component" value="Unassembled WGS sequence"/>
</dbReference>
<keyword evidence="1" id="KW-0282">Flagellum</keyword>
<evidence type="ECO:0000313" key="3">
    <source>
        <dbReference type="Proteomes" id="UP000199541"/>
    </source>
</evidence>
<dbReference type="RefSeq" id="WP_051646187.1">
    <property type="nucleotide sequence ID" value="NZ_BNAB01000007.1"/>
</dbReference>
<dbReference type="EMBL" id="FNOB01000008">
    <property type="protein sequence ID" value="SDW92547.1"/>
    <property type="molecule type" value="Genomic_DNA"/>
</dbReference>
<proteinExistence type="predicted"/>